<dbReference type="RefSeq" id="XP_025599305.1">
    <property type="nucleotide sequence ID" value="XM_025740137.1"/>
</dbReference>
<feature type="region of interest" description="Disordered" evidence="1">
    <location>
        <begin position="263"/>
        <end position="350"/>
    </location>
</feature>
<dbReference type="EMBL" id="KZ819289">
    <property type="protein sequence ID" value="PWN99026.1"/>
    <property type="molecule type" value="Genomic_DNA"/>
</dbReference>
<feature type="compositionally biased region" description="Low complexity" evidence="1">
    <location>
        <begin position="1"/>
        <end position="10"/>
    </location>
</feature>
<evidence type="ECO:0000313" key="3">
    <source>
        <dbReference type="Proteomes" id="UP000245946"/>
    </source>
</evidence>
<proteinExistence type="predicted"/>
<protein>
    <submittedName>
        <fullName evidence="2">Uncharacterized protein</fullName>
    </submittedName>
</protein>
<name>A0A316ZCI4_9BASI</name>
<reference evidence="2 3" key="1">
    <citation type="journal article" date="2018" name="Mol. Biol. Evol.">
        <title>Broad Genomic Sampling Reveals a Smut Pathogenic Ancestry of the Fungal Clade Ustilaginomycotina.</title>
        <authorList>
            <person name="Kijpornyongpan T."/>
            <person name="Mondo S.J."/>
            <person name="Barry K."/>
            <person name="Sandor L."/>
            <person name="Lee J."/>
            <person name="Lipzen A."/>
            <person name="Pangilinan J."/>
            <person name="LaButti K."/>
            <person name="Hainaut M."/>
            <person name="Henrissat B."/>
            <person name="Grigoriev I.V."/>
            <person name="Spatafora J.W."/>
            <person name="Aime M.C."/>
        </authorList>
    </citation>
    <scope>NUCLEOTIDE SEQUENCE [LARGE SCALE GENOMIC DNA]</scope>
    <source>
        <strain evidence="2 3">MCA 4186</strain>
    </source>
</reference>
<feature type="region of interest" description="Disordered" evidence="1">
    <location>
        <begin position="533"/>
        <end position="572"/>
    </location>
</feature>
<dbReference type="GeneID" id="37267683"/>
<dbReference type="OrthoDB" id="9995831at2759"/>
<feature type="compositionally biased region" description="Polar residues" evidence="1">
    <location>
        <begin position="275"/>
        <end position="291"/>
    </location>
</feature>
<feature type="region of interest" description="Disordered" evidence="1">
    <location>
        <begin position="1"/>
        <end position="71"/>
    </location>
</feature>
<feature type="compositionally biased region" description="Polar residues" evidence="1">
    <location>
        <begin position="539"/>
        <end position="554"/>
    </location>
</feature>
<feature type="region of interest" description="Disordered" evidence="1">
    <location>
        <begin position="589"/>
        <end position="650"/>
    </location>
</feature>
<dbReference type="Proteomes" id="UP000245946">
    <property type="component" value="Unassembled WGS sequence"/>
</dbReference>
<feature type="region of interest" description="Disordered" evidence="1">
    <location>
        <begin position="77"/>
        <end position="96"/>
    </location>
</feature>
<gene>
    <name evidence="2" type="ORF">FA09DRAFT_295794</name>
</gene>
<evidence type="ECO:0000313" key="2">
    <source>
        <dbReference type="EMBL" id="PWN99026.1"/>
    </source>
</evidence>
<accession>A0A316ZCI4</accession>
<dbReference type="AlphaFoldDB" id="A0A316ZCI4"/>
<feature type="compositionally biased region" description="Low complexity" evidence="1">
    <location>
        <begin position="45"/>
        <end position="61"/>
    </location>
</feature>
<evidence type="ECO:0000256" key="1">
    <source>
        <dbReference type="SAM" id="MobiDB-lite"/>
    </source>
</evidence>
<organism evidence="2 3">
    <name type="scientific">Tilletiopsis washingtonensis</name>
    <dbReference type="NCBI Taxonomy" id="58919"/>
    <lineage>
        <taxon>Eukaryota</taxon>
        <taxon>Fungi</taxon>
        <taxon>Dikarya</taxon>
        <taxon>Basidiomycota</taxon>
        <taxon>Ustilaginomycotina</taxon>
        <taxon>Exobasidiomycetes</taxon>
        <taxon>Entylomatales</taxon>
        <taxon>Entylomatales incertae sedis</taxon>
        <taxon>Tilletiopsis</taxon>
    </lineage>
</organism>
<feature type="region of interest" description="Disordered" evidence="1">
    <location>
        <begin position="465"/>
        <end position="485"/>
    </location>
</feature>
<keyword evidence="3" id="KW-1185">Reference proteome</keyword>
<sequence>MATPHTAAAAPHPPGWTHHARPPNATSDSYFPSAPKTPRAHGHSRVPSGSGAPASAPRGGAHNMSLSLSSVNPPPHADASAYYGDGGPHFSHGPPSPSTLTDIILGLHGTLYGGKRLPDEVRQMVGRYYETDAVFESPLLSAHGRDQIANQFIMAFALPGMDVTSELRDVICSDFEFDGTRAGIIDQTINVTFLPAIFGGAPPSTTAHHHAEGPHAADQTHYGLHSTMATPHPFANYASGSAFPSAPQTAGGAMSSLFSRFGGGSTSAAPAAKSGTHSPTTPYSLWGSSRPHTPGQGGHGLRPLSNASAPQSAHPGWMPRASTPPSVNGEYDEDESYSANGGGDSAGLGDETTMVAARPAMPQEALVPHWSHEGLGRSTVRNLVWSLVHPRQALRSLCTIQLRVMSRLEFNDVGLIVRHEDTWGLREAIEGTIPFIGLLYAIERRVVGFLVSWAVSKGVRLSESITSTGRIGPPRPASEPGTPWALTEKGEQHRSGANEAARALLLGGHHQRAHSAQPQFYTISRSRATSPTRFRFLSSGGSAHSGAQTVTGTRSRARSLVGTHGMTSRTTSSDNLALYGSYHGYNHAHEAKDRELPPDSSARYRSRRLDGGRNSSAASAPMGDEVHASPGAQNLEAVFADLKAPDRDGH</sequence>